<dbReference type="InterPro" id="IPR022496">
    <property type="entry name" value="T6A_TsaB"/>
</dbReference>
<dbReference type="CDD" id="cd24032">
    <property type="entry name" value="ASKHA_NBD_TsaB"/>
    <property type="match status" value="1"/>
</dbReference>
<evidence type="ECO:0000259" key="1">
    <source>
        <dbReference type="Pfam" id="PF00814"/>
    </source>
</evidence>
<keyword evidence="3" id="KW-1185">Reference proteome</keyword>
<dbReference type="PANTHER" id="PTHR11735">
    <property type="entry name" value="TRNA N6-ADENOSINE THREONYLCARBAMOYLTRANSFERASE"/>
    <property type="match status" value="1"/>
</dbReference>
<dbReference type="GO" id="GO:0002949">
    <property type="term" value="P:tRNA threonylcarbamoyladenosine modification"/>
    <property type="evidence" value="ECO:0007669"/>
    <property type="project" value="InterPro"/>
</dbReference>
<gene>
    <name evidence="2" type="ORF">JBKA6_1086</name>
</gene>
<reference evidence="2 3" key="1">
    <citation type="submission" date="2014-03" db="EMBL/GenBank/DDBJ databases">
        <title>complete genome sequence of Flavobacteriaceae bacterium JBKA-6.</title>
        <authorList>
            <person name="Takano T."/>
            <person name="Nakamura Y."/>
            <person name="Takuma S."/>
            <person name="Yasuike M."/>
            <person name="Matsuyama T."/>
            <person name="Sakai T."/>
            <person name="Fujiwara A."/>
            <person name="Kimoto K."/>
            <person name="Fukuda Y."/>
            <person name="Kondo H."/>
            <person name="Hirono I."/>
            <person name="Nakayasu C."/>
        </authorList>
    </citation>
    <scope>NUCLEOTIDE SEQUENCE [LARGE SCALE GENOMIC DNA]</scope>
    <source>
        <strain evidence="2 3">JBKA-6</strain>
    </source>
</reference>
<name>A0A1J1EAY2_9FLAO</name>
<dbReference type="NCBIfam" id="TIGR03725">
    <property type="entry name" value="T6A_YeaZ"/>
    <property type="match status" value="1"/>
</dbReference>
<dbReference type="InterPro" id="IPR000905">
    <property type="entry name" value="Gcp-like_dom"/>
</dbReference>
<dbReference type="Pfam" id="PF00814">
    <property type="entry name" value="TsaD"/>
    <property type="match status" value="1"/>
</dbReference>
<dbReference type="Gene3D" id="3.30.420.40">
    <property type="match status" value="2"/>
</dbReference>
<dbReference type="InterPro" id="IPR043129">
    <property type="entry name" value="ATPase_NBD"/>
</dbReference>
<protein>
    <submittedName>
        <fullName evidence="2">Peptidase M22</fullName>
    </submittedName>
</protein>
<accession>A0A1J1EAY2</accession>
<evidence type="ECO:0000313" key="3">
    <source>
        <dbReference type="Proteomes" id="UP000243197"/>
    </source>
</evidence>
<dbReference type="SUPFAM" id="SSF53067">
    <property type="entry name" value="Actin-like ATPase domain"/>
    <property type="match status" value="2"/>
</dbReference>
<sequence>MAAILNIETATKNCSVSISIDGKSLFTEEVYDDNYCHSEKLHLFISNLLKHIGDFSNLDAISISRGPGSYTGLRIGLAAAKGLCFSLEKPLISLSTLECMLYSVVDEKFSDADFLIPMIDARNTRVYNAVFNRKKTLVKRDYIEHINENSHSKYLLNEAKVCYLGNNLEGYRDILKHSNAKFLDGIVPSSRYMGFLAEKKFLEKDFENIAYFEPSYLNSP</sequence>
<dbReference type="EMBL" id="AP014564">
    <property type="protein sequence ID" value="BAV95099.1"/>
    <property type="molecule type" value="Genomic_DNA"/>
</dbReference>
<organism evidence="2 3">
    <name type="scientific">Ichthyobacterium seriolicida</name>
    <dbReference type="NCBI Taxonomy" id="242600"/>
    <lineage>
        <taxon>Bacteria</taxon>
        <taxon>Pseudomonadati</taxon>
        <taxon>Bacteroidota</taxon>
        <taxon>Flavobacteriia</taxon>
        <taxon>Flavobacteriales</taxon>
        <taxon>Ichthyobacteriaceae</taxon>
        <taxon>Ichthyobacterium</taxon>
    </lineage>
</organism>
<dbReference type="RefSeq" id="WP_096686624.1">
    <property type="nucleotide sequence ID" value="NZ_AP014564.1"/>
</dbReference>
<evidence type="ECO:0000313" key="2">
    <source>
        <dbReference type="EMBL" id="BAV95099.1"/>
    </source>
</evidence>
<dbReference type="OrthoDB" id="9784166at2"/>
<dbReference type="AlphaFoldDB" id="A0A1J1EAY2"/>
<dbReference type="KEGG" id="ise:JBKA6_1086"/>
<proteinExistence type="predicted"/>
<dbReference type="Proteomes" id="UP000243197">
    <property type="component" value="Chromosome"/>
</dbReference>
<feature type="domain" description="Gcp-like" evidence="1">
    <location>
        <begin position="37"/>
        <end position="133"/>
    </location>
</feature>
<dbReference type="PANTHER" id="PTHR11735:SF11">
    <property type="entry name" value="TRNA THREONYLCARBAMOYLADENOSINE BIOSYNTHESIS PROTEIN TSAB"/>
    <property type="match status" value="1"/>
</dbReference>
<dbReference type="GO" id="GO:0005829">
    <property type="term" value="C:cytosol"/>
    <property type="evidence" value="ECO:0007669"/>
    <property type="project" value="TreeGrafter"/>
</dbReference>